<name>A0A7R7IC83_9FIRM</name>
<dbReference type="InterPro" id="IPR011697">
    <property type="entry name" value="Peptidase_C26"/>
</dbReference>
<dbReference type="Pfam" id="PF07722">
    <property type="entry name" value="Peptidase_C26"/>
    <property type="match status" value="1"/>
</dbReference>
<reference evidence="1 2" key="1">
    <citation type="submission" date="2020-11" db="EMBL/GenBank/DDBJ databases">
        <title>Draft genome sequencing of a Lachnospiraceae strain isolated from anoxic soil subjected to BSD treatment.</title>
        <authorList>
            <person name="Uek A."/>
            <person name="Tonouchi A."/>
        </authorList>
    </citation>
    <scope>NUCLEOTIDE SEQUENCE [LARGE SCALE GENOMIC DNA]</scope>
    <source>
        <strain evidence="1 2">TB5</strain>
    </source>
</reference>
<protein>
    <submittedName>
        <fullName evidence="1">Gamma-glutamyl-gamma-aminobutyrate hydrolase</fullName>
    </submittedName>
</protein>
<dbReference type="SUPFAM" id="SSF52317">
    <property type="entry name" value="Class I glutamine amidotransferase-like"/>
    <property type="match status" value="1"/>
</dbReference>
<keyword evidence="2" id="KW-1185">Reference proteome</keyword>
<proteinExistence type="predicted"/>
<dbReference type="Gene3D" id="3.40.50.880">
    <property type="match status" value="1"/>
</dbReference>
<gene>
    <name evidence="1" type="ORF">bsdtb5_16170</name>
</gene>
<evidence type="ECO:0000313" key="1">
    <source>
        <dbReference type="EMBL" id="BCN30322.1"/>
    </source>
</evidence>
<sequence>MRGSILISGGKEYNKNYVDAITKSSGNAIYEYCPKYKEKYIGLVLAGGYDMDPVFYRQNNHASKGIDIKRDEAELLLLDQFVHAQKPVLGICRGHQTINVYFGGDLIQDIYTKSIHQKEGDAIHKTITKKDSVLYRLYGTEFATNSNHHQAIGKIGEGIDVTQYSNDGVIEAIEHSDLPIYGVQWHPERMCYDNLREDTVDSSKFMKWFVNLCNTAGESYQRM</sequence>
<dbReference type="RefSeq" id="WP_271715552.1">
    <property type="nucleotide sequence ID" value="NZ_AP024169.1"/>
</dbReference>
<dbReference type="InterPro" id="IPR029062">
    <property type="entry name" value="Class_I_gatase-like"/>
</dbReference>
<keyword evidence="1" id="KW-0378">Hydrolase</keyword>
<dbReference type="PANTHER" id="PTHR43235:SF1">
    <property type="entry name" value="GLUTAMINE AMIDOTRANSFERASE PB2B2.05-RELATED"/>
    <property type="match status" value="1"/>
</dbReference>
<dbReference type="GO" id="GO:0005829">
    <property type="term" value="C:cytosol"/>
    <property type="evidence" value="ECO:0007669"/>
    <property type="project" value="TreeGrafter"/>
</dbReference>
<dbReference type="KEGG" id="ahb:bsdtb5_16170"/>
<dbReference type="InterPro" id="IPR044668">
    <property type="entry name" value="PuuD-like"/>
</dbReference>
<accession>A0A7R7IC83</accession>
<dbReference type="PROSITE" id="PS51273">
    <property type="entry name" value="GATASE_TYPE_1"/>
    <property type="match status" value="1"/>
</dbReference>
<dbReference type="GO" id="GO:0016811">
    <property type="term" value="F:hydrolase activity, acting on carbon-nitrogen (but not peptide) bonds, in linear amides"/>
    <property type="evidence" value="ECO:0007669"/>
    <property type="project" value="InterPro"/>
</dbReference>
<dbReference type="AlphaFoldDB" id="A0A7R7IC83"/>
<organism evidence="1 2">
    <name type="scientific">Anaeromicropila herbilytica</name>
    <dbReference type="NCBI Taxonomy" id="2785025"/>
    <lineage>
        <taxon>Bacteria</taxon>
        <taxon>Bacillati</taxon>
        <taxon>Bacillota</taxon>
        <taxon>Clostridia</taxon>
        <taxon>Lachnospirales</taxon>
        <taxon>Lachnospiraceae</taxon>
        <taxon>Anaeromicropila</taxon>
    </lineage>
</organism>
<dbReference type="Proteomes" id="UP000595897">
    <property type="component" value="Chromosome"/>
</dbReference>
<dbReference type="EMBL" id="AP024169">
    <property type="protein sequence ID" value="BCN30322.1"/>
    <property type="molecule type" value="Genomic_DNA"/>
</dbReference>
<evidence type="ECO:0000313" key="2">
    <source>
        <dbReference type="Proteomes" id="UP000595897"/>
    </source>
</evidence>
<dbReference type="CDD" id="cd01745">
    <property type="entry name" value="GATase1_2"/>
    <property type="match status" value="1"/>
</dbReference>
<dbReference type="PANTHER" id="PTHR43235">
    <property type="entry name" value="GLUTAMINE AMIDOTRANSFERASE PB2B2.05-RELATED"/>
    <property type="match status" value="1"/>
</dbReference>